<proteinExistence type="predicted"/>
<name>X1T7T7_9ZZZZ</name>
<feature type="non-terminal residue" evidence="1">
    <location>
        <position position="78"/>
    </location>
</feature>
<accession>X1T7T7</accession>
<evidence type="ECO:0000313" key="1">
    <source>
        <dbReference type="EMBL" id="GAI83610.1"/>
    </source>
</evidence>
<protein>
    <submittedName>
        <fullName evidence="1">Uncharacterized protein</fullName>
    </submittedName>
</protein>
<sequence>MDWNLIKPPETKFDWNLIEPPKEEEEEFDWKTIEPPKIEPEFKLEKAPEVEKTLWEKAKGLFEAKPEVQIAKAQVSYN</sequence>
<comment type="caution">
    <text evidence="1">The sequence shown here is derived from an EMBL/GenBank/DDBJ whole genome shotgun (WGS) entry which is preliminary data.</text>
</comment>
<organism evidence="1">
    <name type="scientific">marine sediment metagenome</name>
    <dbReference type="NCBI Taxonomy" id="412755"/>
    <lineage>
        <taxon>unclassified sequences</taxon>
        <taxon>metagenomes</taxon>
        <taxon>ecological metagenomes</taxon>
    </lineage>
</organism>
<dbReference type="EMBL" id="BARW01011053">
    <property type="protein sequence ID" value="GAI83610.1"/>
    <property type="molecule type" value="Genomic_DNA"/>
</dbReference>
<reference evidence="1" key="1">
    <citation type="journal article" date="2014" name="Front. Microbiol.">
        <title>High frequency of phylogenetically diverse reductive dehalogenase-homologous genes in deep subseafloor sedimentary metagenomes.</title>
        <authorList>
            <person name="Kawai M."/>
            <person name="Futagami T."/>
            <person name="Toyoda A."/>
            <person name="Takaki Y."/>
            <person name="Nishi S."/>
            <person name="Hori S."/>
            <person name="Arai W."/>
            <person name="Tsubouchi T."/>
            <person name="Morono Y."/>
            <person name="Uchiyama I."/>
            <person name="Ito T."/>
            <person name="Fujiyama A."/>
            <person name="Inagaki F."/>
            <person name="Takami H."/>
        </authorList>
    </citation>
    <scope>NUCLEOTIDE SEQUENCE</scope>
    <source>
        <strain evidence="1">Expedition CK06-06</strain>
    </source>
</reference>
<gene>
    <name evidence="1" type="ORF">S12H4_21478</name>
</gene>
<dbReference type="AlphaFoldDB" id="X1T7T7"/>